<evidence type="ECO:0000313" key="1">
    <source>
        <dbReference type="EMBL" id="KAH7838077.1"/>
    </source>
</evidence>
<organism evidence="1 2">
    <name type="scientific">Vaccinium darrowii</name>
    <dbReference type="NCBI Taxonomy" id="229202"/>
    <lineage>
        <taxon>Eukaryota</taxon>
        <taxon>Viridiplantae</taxon>
        <taxon>Streptophyta</taxon>
        <taxon>Embryophyta</taxon>
        <taxon>Tracheophyta</taxon>
        <taxon>Spermatophyta</taxon>
        <taxon>Magnoliopsida</taxon>
        <taxon>eudicotyledons</taxon>
        <taxon>Gunneridae</taxon>
        <taxon>Pentapetalae</taxon>
        <taxon>asterids</taxon>
        <taxon>Ericales</taxon>
        <taxon>Ericaceae</taxon>
        <taxon>Vaccinioideae</taxon>
        <taxon>Vaccinieae</taxon>
        <taxon>Vaccinium</taxon>
    </lineage>
</organism>
<sequence length="213" mass="24668">MGKVRALEKELGDAWVQEERYWRQKARVSWMVEGDRNTSFYHAKVTQRRKRNAIAGIQDSNGVWYDDPEKIAQEFVNYFHHLFQAEGTDHVPEVVDTIKARVDEQMNNSLTRMVSASEIRQAVFDIDPHKALAQAPTAAGKNHMTSKRSCQPEFIGLYVFQEQKPAIEPLLLPTPSEIWSQDIWNNCAVRNVFDGVVGLFMKLFYVYCLILRF</sequence>
<protein>
    <submittedName>
        <fullName evidence="1">Uncharacterized protein</fullName>
    </submittedName>
</protein>
<gene>
    <name evidence="1" type="ORF">Vadar_021697</name>
</gene>
<proteinExistence type="predicted"/>
<name>A0ACB7XBA8_9ERIC</name>
<dbReference type="EMBL" id="CM037156">
    <property type="protein sequence ID" value="KAH7838077.1"/>
    <property type="molecule type" value="Genomic_DNA"/>
</dbReference>
<accession>A0ACB7XBA8</accession>
<reference evidence="1 2" key="1">
    <citation type="journal article" date="2021" name="Hortic Res">
        <title>High-quality reference genome and annotation aids understanding of berry development for evergreen blueberry (Vaccinium darrowii).</title>
        <authorList>
            <person name="Yu J."/>
            <person name="Hulse-Kemp A.M."/>
            <person name="Babiker E."/>
            <person name="Staton M."/>
        </authorList>
    </citation>
    <scope>NUCLEOTIDE SEQUENCE [LARGE SCALE GENOMIC DNA]</scope>
    <source>
        <strain evidence="2">cv. NJ 8807/NJ 8810</strain>
        <tissue evidence="1">Young leaf</tissue>
    </source>
</reference>
<dbReference type="Proteomes" id="UP000828048">
    <property type="component" value="Chromosome 6"/>
</dbReference>
<comment type="caution">
    <text evidence="1">The sequence shown here is derived from an EMBL/GenBank/DDBJ whole genome shotgun (WGS) entry which is preliminary data.</text>
</comment>
<evidence type="ECO:0000313" key="2">
    <source>
        <dbReference type="Proteomes" id="UP000828048"/>
    </source>
</evidence>
<keyword evidence="2" id="KW-1185">Reference proteome</keyword>